<dbReference type="GO" id="GO:0015031">
    <property type="term" value="P:protein transport"/>
    <property type="evidence" value="ECO:0007669"/>
    <property type="project" value="UniProtKB-KW"/>
</dbReference>
<gene>
    <name evidence="14" type="ORF">PsYK624_073420</name>
</gene>
<evidence type="ECO:0000256" key="10">
    <source>
        <dbReference type="ARBA" id="ARBA00023136"/>
    </source>
</evidence>
<dbReference type="Gene3D" id="1.20.1270.60">
    <property type="entry name" value="Arfaptin homology (AH) domain/BAR domain"/>
    <property type="match status" value="1"/>
</dbReference>
<keyword evidence="5" id="KW-0813">Transport</keyword>
<feature type="compositionally biased region" description="Polar residues" evidence="12">
    <location>
        <begin position="211"/>
        <end position="221"/>
    </location>
</feature>
<dbReference type="Pfam" id="PF00787">
    <property type="entry name" value="PX"/>
    <property type="match status" value="1"/>
</dbReference>
<dbReference type="InterPro" id="IPR015404">
    <property type="entry name" value="Vps5_C"/>
</dbReference>
<dbReference type="GO" id="GO:0005794">
    <property type="term" value="C:Golgi apparatus"/>
    <property type="evidence" value="ECO:0007669"/>
    <property type="project" value="UniProtKB-SubCell"/>
</dbReference>
<evidence type="ECO:0000313" key="15">
    <source>
        <dbReference type="Proteomes" id="UP000703269"/>
    </source>
</evidence>
<dbReference type="GO" id="GO:0045053">
    <property type="term" value="P:protein retention in Golgi apparatus"/>
    <property type="evidence" value="ECO:0007669"/>
    <property type="project" value="TreeGrafter"/>
</dbReference>
<dbReference type="OrthoDB" id="271164at2759"/>
<dbReference type="SUPFAM" id="SSF64268">
    <property type="entry name" value="PX domain"/>
    <property type="match status" value="1"/>
</dbReference>
<keyword evidence="10" id="KW-0472">Membrane</keyword>
<dbReference type="GO" id="GO:0035091">
    <property type="term" value="F:phosphatidylinositol binding"/>
    <property type="evidence" value="ECO:0007669"/>
    <property type="project" value="InterPro"/>
</dbReference>
<dbReference type="PANTHER" id="PTHR10555">
    <property type="entry name" value="SORTING NEXIN"/>
    <property type="match status" value="1"/>
</dbReference>
<feature type="region of interest" description="Disordered" evidence="12">
    <location>
        <begin position="1"/>
        <end position="221"/>
    </location>
</feature>
<dbReference type="InterPro" id="IPR027267">
    <property type="entry name" value="AH/BAR_dom_sf"/>
</dbReference>
<proteinExistence type="inferred from homology"/>
<dbReference type="FunFam" id="1.20.1270.60:FF:000022">
    <property type="entry name" value="Sorting nexin 3 protein"/>
    <property type="match status" value="1"/>
</dbReference>
<accession>A0A9P3GA87</accession>
<evidence type="ECO:0000313" key="14">
    <source>
        <dbReference type="EMBL" id="GJE91193.1"/>
    </source>
</evidence>
<dbReference type="InterPro" id="IPR036871">
    <property type="entry name" value="PX_dom_sf"/>
</dbReference>
<evidence type="ECO:0000256" key="5">
    <source>
        <dbReference type="ARBA" id="ARBA00022448"/>
    </source>
</evidence>
<dbReference type="GO" id="GO:0030904">
    <property type="term" value="C:retromer complex"/>
    <property type="evidence" value="ECO:0007669"/>
    <property type="project" value="UniProtKB-ARBA"/>
</dbReference>
<dbReference type="FunFam" id="3.30.1520.10:FF:000013">
    <property type="entry name" value="Putative Sorting nexin 3"/>
    <property type="match status" value="1"/>
</dbReference>
<dbReference type="AlphaFoldDB" id="A0A9P3GA87"/>
<dbReference type="SMART" id="SM00312">
    <property type="entry name" value="PX"/>
    <property type="match status" value="1"/>
</dbReference>
<keyword evidence="15" id="KW-1185">Reference proteome</keyword>
<dbReference type="SUPFAM" id="SSF103657">
    <property type="entry name" value="BAR/IMD domain-like"/>
    <property type="match status" value="1"/>
</dbReference>
<feature type="compositionally biased region" description="Polar residues" evidence="12">
    <location>
        <begin position="31"/>
        <end position="45"/>
    </location>
</feature>
<evidence type="ECO:0000256" key="4">
    <source>
        <dbReference type="ARBA" id="ARBA00010883"/>
    </source>
</evidence>
<dbReference type="Gene3D" id="3.30.1520.10">
    <property type="entry name" value="Phox-like domain"/>
    <property type="match status" value="1"/>
</dbReference>
<evidence type="ECO:0000259" key="13">
    <source>
        <dbReference type="PROSITE" id="PS50195"/>
    </source>
</evidence>
<sequence>MANFDDLLAPTRDALERNPFADPFGRPSSPDPWTSFQTPASSTIPTDDPGDPFGAEFRSTTPTADEPDLAGGAAASSDTGFAAYDHSEDPLEASKAFDSEESVDTIAHEQEPPTPTEQAPLASPKSPGFRESVSTTIDDVLTPAPPPVERKEPTPPPAPSLPPPLVENPPLTPASPPPTSPVDSASLIGHAPSSSAASIVSPSATPLLNAPSKNFYSPLDQPQSLERSFSGLAIGGESVNGWQSMAQGSQSMFVGTASRPSAQDEEDEDDDKPILQARMNSLERAQRAGSPAIPPSPPPLKRNDPGIAPVFTISVDDPQRVGDPIRGYTMYTVHTKTNSPMYSKSAFSVLRRYSDFLWLYETLSNNNPGVVVPPVPEKSPFNRFDTQFVQQRRLALEKCISKIANHPVLQKDPDLKLFLESDTFSLDIKHRKAEIAHEKGGVLASLGQSITGPRFHETDEWFDKQKGYLDSLEVQLRGLVKSIDLVAKQRADLAAAAGEFAQTIQDLASSDVGLGQQLAGALAGLAVVERKAQDLQEKQANEDTLTIMSTADEYARLINSVRLAFSSRIRMYYGWQMADRHVRTVKQQHEANRAQGKLNSDQLSRSLALVAEAERRALEAKQEFDQCSRLVKSEMARFEQERIEDFKNSLEAFLSGMISKQKELIVAWETYQQTLLRKSAPPAQRQVTVDAVSE</sequence>
<feature type="domain" description="PX" evidence="13">
    <location>
        <begin position="309"/>
        <end position="425"/>
    </location>
</feature>
<dbReference type="GO" id="GO:0042147">
    <property type="term" value="P:retrograde transport, endosome to Golgi"/>
    <property type="evidence" value="ECO:0007669"/>
    <property type="project" value="TreeGrafter"/>
</dbReference>
<dbReference type="GO" id="GO:0005829">
    <property type="term" value="C:cytosol"/>
    <property type="evidence" value="ECO:0007669"/>
    <property type="project" value="GOC"/>
</dbReference>
<evidence type="ECO:0000256" key="9">
    <source>
        <dbReference type="ARBA" id="ARBA00023034"/>
    </source>
</evidence>
<organism evidence="14 15">
    <name type="scientific">Phanerochaete sordida</name>
    <dbReference type="NCBI Taxonomy" id="48140"/>
    <lineage>
        <taxon>Eukaryota</taxon>
        <taxon>Fungi</taxon>
        <taxon>Dikarya</taxon>
        <taxon>Basidiomycota</taxon>
        <taxon>Agaricomycotina</taxon>
        <taxon>Agaricomycetes</taxon>
        <taxon>Polyporales</taxon>
        <taxon>Phanerochaetaceae</taxon>
        <taxon>Phanerochaete</taxon>
    </lineage>
</organism>
<evidence type="ECO:0000256" key="2">
    <source>
        <dbReference type="ARBA" id="ARBA00004496"/>
    </source>
</evidence>
<dbReference type="PANTHER" id="PTHR10555:SF170">
    <property type="entry name" value="FI18122P1"/>
    <property type="match status" value="1"/>
</dbReference>
<evidence type="ECO:0000256" key="7">
    <source>
        <dbReference type="ARBA" id="ARBA00022553"/>
    </source>
</evidence>
<dbReference type="Pfam" id="PF09325">
    <property type="entry name" value="Vps5"/>
    <property type="match status" value="1"/>
</dbReference>
<protein>
    <submittedName>
        <fullName evidence="14">Vps5-domain-containing protein</fullName>
    </submittedName>
</protein>
<feature type="compositionally biased region" description="Polar residues" evidence="12">
    <location>
        <begin position="252"/>
        <end position="261"/>
    </location>
</feature>
<dbReference type="Proteomes" id="UP000703269">
    <property type="component" value="Unassembled WGS sequence"/>
</dbReference>
<comment type="similarity">
    <text evidence="4">Belongs to the sorting nexin family.</text>
</comment>
<evidence type="ECO:0000256" key="6">
    <source>
        <dbReference type="ARBA" id="ARBA00022490"/>
    </source>
</evidence>
<keyword evidence="6" id="KW-0963">Cytoplasm</keyword>
<dbReference type="GO" id="GO:0005768">
    <property type="term" value="C:endosome"/>
    <property type="evidence" value="ECO:0007669"/>
    <property type="project" value="TreeGrafter"/>
</dbReference>
<keyword evidence="8" id="KW-0653">Protein transport</keyword>
<dbReference type="EMBL" id="BPQB01000020">
    <property type="protein sequence ID" value="GJE91193.1"/>
    <property type="molecule type" value="Genomic_DNA"/>
</dbReference>
<reference evidence="14 15" key="1">
    <citation type="submission" date="2021-08" db="EMBL/GenBank/DDBJ databases">
        <title>Draft Genome Sequence of Phanerochaete sordida strain YK-624.</title>
        <authorList>
            <person name="Mori T."/>
            <person name="Dohra H."/>
            <person name="Suzuki T."/>
            <person name="Kawagishi H."/>
            <person name="Hirai H."/>
        </authorList>
    </citation>
    <scope>NUCLEOTIDE SEQUENCE [LARGE SCALE GENOMIC DNA]</scope>
    <source>
        <strain evidence="14 15">YK-624</strain>
    </source>
</reference>
<comment type="caution">
    <text evidence="14">The sequence shown here is derived from an EMBL/GenBank/DDBJ whole genome shotgun (WGS) entry which is preliminary data.</text>
</comment>
<feature type="region of interest" description="Disordered" evidence="12">
    <location>
        <begin position="283"/>
        <end position="303"/>
    </location>
</feature>
<comment type="subcellular location">
    <subcellularLocation>
        <location evidence="2">Cytoplasm</location>
    </subcellularLocation>
    <subcellularLocation>
        <location evidence="3">Golgi apparatus</location>
    </subcellularLocation>
    <subcellularLocation>
        <location evidence="1">Membrane</location>
        <topology evidence="1">Peripheral membrane protein</topology>
        <orientation evidence="1">Cytoplasmic side</orientation>
    </subcellularLocation>
</comment>
<dbReference type="InterPro" id="IPR001683">
    <property type="entry name" value="PX_dom"/>
</dbReference>
<evidence type="ECO:0000256" key="12">
    <source>
        <dbReference type="SAM" id="MobiDB-lite"/>
    </source>
</evidence>
<feature type="region of interest" description="Disordered" evidence="12">
    <location>
        <begin position="252"/>
        <end position="271"/>
    </location>
</feature>
<evidence type="ECO:0000256" key="8">
    <source>
        <dbReference type="ARBA" id="ARBA00022927"/>
    </source>
</evidence>
<keyword evidence="11" id="KW-0175">Coiled coil</keyword>
<evidence type="ECO:0000256" key="11">
    <source>
        <dbReference type="SAM" id="Coils"/>
    </source>
</evidence>
<dbReference type="PROSITE" id="PS50195">
    <property type="entry name" value="PX"/>
    <property type="match status" value="1"/>
</dbReference>
<evidence type="ECO:0000256" key="1">
    <source>
        <dbReference type="ARBA" id="ARBA00004287"/>
    </source>
</evidence>
<feature type="compositionally biased region" description="Pro residues" evidence="12">
    <location>
        <begin position="154"/>
        <end position="180"/>
    </location>
</feature>
<keyword evidence="9" id="KW-0333">Golgi apparatus</keyword>
<name>A0A9P3GA87_9APHY</name>
<keyword evidence="7" id="KW-0597">Phosphoprotein</keyword>
<feature type="coiled-coil region" evidence="11">
    <location>
        <begin position="603"/>
        <end position="630"/>
    </location>
</feature>
<feature type="compositionally biased region" description="Low complexity" evidence="12">
    <location>
        <begin position="181"/>
        <end position="204"/>
    </location>
</feature>
<evidence type="ECO:0000256" key="3">
    <source>
        <dbReference type="ARBA" id="ARBA00004555"/>
    </source>
</evidence>